<dbReference type="InterPro" id="IPR003599">
    <property type="entry name" value="Ig_sub"/>
</dbReference>
<evidence type="ECO:0000256" key="2">
    <source>
        <dbReference type="ARBA" id="ARBA00023130"/>
    </source>
</evidence>
<keyword evidence="7" id="KW-1185">Reference proteome</keyword>
<keyword evidence="2" id="KW-1064">Adaptive immunity</keyword>
<evidence type="ECO:0000256" key="1">
    <source>
        <dbReference type="ARBA" id="ARBA00022859"/>
    </source>
</evidence>
<reference evidence="6" key="1">
    <citation type="submission" date="2025-08" db="UniProtKB">
        <authorList>
            <consortium name="Ensembl"/>
        </authorList>
    </citation>
    <scope>IDENTIFICATION</scope>
</reference>
<dbReference type="PROSITE" id="PS50835">
    <property type="entry name" value="IG_LIKE"/>
    <property type="match status" value="1"/>
</dbReference>
<dbReference type="Gene3D" id="2.60.40.10">
    <property type="entry name" value="Immunoglobulins"/>
    <property type="match status" value="1"/>
</dbReference>
<protein>
    <recommendedName>
        <fullName evidence="5">Ig-like domain-containing protein</fullName>
    </recommendedName>
</protein>
<dbReference type="InterPro" id="IPR013106">
    <property type="entry name" value="Ig_V-set"/>
</dbReference>
<dbReference type="GO" id="GO:0002250">
    <property type="term" value="P:adaptive immune response"/>
    <property type="evidence" value="ECO:0007669"/>
    <property type="project" value="UniProtKB-KW"/>
</dbReference>
<organism evidence="6 7">
    <name type="scientific">Urocitellus parryii</name>
    <name type="common">Arctic ground squirrel</name>
    <name type="synonym">Spermophilus parryii</name>
    <dbReference type="NCBI Taxonomy" id="9999"/>
    <lineage>
        <taxon>Eukaryota</taxon>
        <taxon>Metazoa</taxon>
        <taxon>Chordata</taxon>
        <taxon>Craniata</taxon>
        <taxon>Vertebrata</taxon>
        <taxon>Euteleostomi</taxon>
        <taxon>Mammalia</taxon>
        <taxon>Eutheria</taxon>
        <taxon>Euarchontoglires</taxon>
        <taxon>Glires</taxon>
        <taxon>Rodentia</taxon>
        <taxon>Sciuromorpha</taxon>
        <taxon>Sciuridae</taxon>
        <taxon>Xerinae</taxon>
        <taxon>Marmotini</taxon>
        <taxon>Urocitellus</taxon>
    </lineage>
</organism>
<dbReference type="InterPro" id="IPR050150">
    <property type="entry name" value="IgV_Light_Chain"/>
</dbReference>
<dbReference type="AlphaFoldDB" id="A0A8D2GXH5"/>
<dbReference type="Pfam" id="PF07686">
    <property type="entry name" value="V-set"/>
    <property type="match status" value="1"/>
</dbReference>
<dbReference type="SMART" id="SM00409">
    <property type="entry name" value="IG"/>
    <property type="match status" value="1"/>
</dbReference>
<dbReference type="GO" id="GO:0019814">
    <property type="term" value="C:immunoglobulin complex"/>
    <property type="evidence" value="ECO:0007669"/>
    <property type="project" value="UniProtKB-KW"/>
</dbReference>
<dbReference type="Proteomes" id="UP000694417">
    <property type="component" value="Unplaced"/>
</dbReference>
<dbReference type="SMART" id="SM00406">
    <property type="entry name" value="IGv"/>
    <property type="match status" value="1"/>
</dbReference>
<keyword evidence="3" id="KW-1280">Immunoglobulin</keyword>
<dbReference type="InterPro" id="IPR036179">
    <property type="entry name" value="Ig-like_dom_sf"/>
</dbReference>
<dbReference type="InterPro" id="IPR013783">
    <property type="entry name" value="Ig-like_fold"/>
</dbReference>
<sequence>MWPDAFQRKAPSSLSGSSGDRVTITCRASQGISYYLHWYKQKSEQAPKLLIYSASNLQSRVLLRFSGSGSGTDFTPTISSLEPEDVANYYCKQSSSSSPIPQTKIFLPGWPSCHMSSGLGSSSADYLRGRSCS</sequence>
<accession>A0A8D2GXH5</accession>
<feature type="region of interest" description="Disordered" evidence="4">
    <location>
        <begin position="1"/>
        <end position="20"/>
    </location>
</feature>
<evidence type="ECO:0000256" key="4">
    <source>
        <dbReference type="SAM" id="MobiDB-lite"/>
    </source>
</evidence>
<proteinExistence type="predicted"/>
<evidence type="ECO:0000259" key="5">
    <source>
        <dbReference type="PROSITE" id="PS50835"/>
    </source>
</evidence>
<dbReference type="GeneTree" id="ENSGT00940000153048"/>
<feature type="domain" description="Ig-like" evidence="5">
    <location>
        <begin position="3"/>
        <end position="101"/>
    </location>
</feature>
<dbReference type="InterPro" id="IPR007110">
    <property type="entry name" value="Ig-like_dom"/>
</dbReference>
<dbReference type="GO" id="GO:0005886">
    <property type="term" value="C:plasma membrane"/>
    <property type="evidence" value="ECO:0007669"/>
    <property type="project" value="UniProtKB-ARBA"/>
</dbReference>
<evidence type="ECO:0000256" key="3">
    <source>
        <dbReference type="ARBA" id="ARBA00043265"/>
    </source>
</evidence>
<dbReference type="PANTHER" id="PTHR23267">
    <property type="entry name" value="IMMUNOGLOBULIN LIGHT CHAIN"/>
    <property type="match status" value="1"/>
</dbReference>
<keyword evidence="1" id="KW-0391">Immunity</keyword>
<dbReference type="Ensembl" id="ENSUPAT00010005346.1">
    <property type="protein sequence ID" value="ENSUPAP00010004660.1"/>
    <property type="gene ID" value="ENSUPAG00010003784.1"/>
</dbReference>
<dbReference type="GO" id="GO:0005576">
    <property type="term" value="C:extracellular region"/>
    <property type="evidence" value="ECO:0007669"/>
    <property type="project" value="UniProtKB-ARBA"/>
</dbReference>
<evidence type="ECO:0000313" key="7">
    <source>
        <dbReference type="Proteomes" id="UP000694417"/>
    </source>
</evidence>
<reference evidence="6" key="2">
    <citation type="submission" date="2025-09" db="UniProtKB">
        <authorList>
            <consortium name="Ensembl"/>
        </authorList>
    </citation>
    <scope>IDENTIFICATION</scope>
</reference>
<feature type="compositionally biased region" description="Polar residues" evidence="4">
    <location>
        <begin position="10"/>
        <end position="20"/>
    </location>
</feature>
<evidence type="ECO:0000313" key="6">
    <source>
        <dbReference type="Ensembl" id="ENSUPAP00010004660.1"/>
    </source>
</evidence>
<dbReference type="FunFam" id="2.60.40.10:FF:000212">
    <property type="entry name" value="Immunoglobulin kappa chain variable 12-38"/>
    <property type="match status" value="1"/>
</dbReference>
<name>A0A8D2GXH5_UROPR</name>
<dbReference type="SUPFAM" id="SSF48726">
    <property type="entry name" value="Immunoglobulin"/>
    <property type="match status" value="1"/>
</dbReference>